<gene>
    <name evidence="1" type="ORF">OCBIM_22005564mg</name>
</gene>
<reference evidence="1" key="1">
    <citation type="submission" date="2015-07" db="EMBL/GenBank/DDBJ databases">
        <title>MeaNS - Measles Nucleotide Surveillance Program.</title>
        <authorList>
            <person name="Tran T."/>
            <person name="Druce J."/>
        </authorList>
    </citation>
    <scope>NUCLEOTIDE SEQUENCE</scope>
    <source>
        <strain evidence="1">UCB-OBI-ISO-001</strain>
        <tissue evidence="1">Gonad</tissue>
    </source>
</reference>
<accession>A0A0L8FWU8</accession>
<organism evidence="1">
    <name type="scientific">Octopus bimaculoides</name>
    <name type="common">California two-spotted octopus</name>
    <dbReference type="NCBI Taxonomy" id="37653"/>
    <lineage>
        <taxon>Eukaryota</taxon>
        <taxon>Metazoa</taxon>
        <taxon>Spiralia</taxon>
        <taxon>Lophotrochozoa</taxon>
        <taxon>Mollusca</taxon>
        <taxon>Cephalopoda</taxon>
        <taxon>Coleoidea</taxon>
        <taxon>Octopodiformes</taxon>
        <taxon>Octopoda</taxon>
        <taxon>Incirrata</taxon>
        <taxon>Octopodidae</taxon>
        <taxon>Octopus</taxon>
    </lineage>
</organism>
<evidence type="ECO:0000313" key="1">
    <source>
        <dbReference type="EMBL" id="KOF69168.1"/>
    </source>
</evidence>
<protein>
    <submittedName>
        <fullName evidence="1">Uncharacterized protein</fullName>
    </submittedName>
</protein>
<proteinExistence type="predicted"/>
<sequence length="64" mass="7624">MFSFYIILLMNGFIMPRFQPRPNEYGFLFSLKVIKSLTNILNCNRVIYKMLKKLVMVPESSLQF</sequence>
<dbReference type="EMBL" id="KQ425654">
    <property type="protein sequence ID" value="KOF69168.1"/>
    <property type="molecule type" value="Genomic_DNA"/>
</dbReference>
<dbReference type="AlphaFoldDB" id="A0A0L8FWU8"/>
<name>A0A0L8FWU8_OCTBM</name>